<evidence type="ECO:0000313" key="4">
    <source>
        <dbReference type="Proteomes" id="UP000034293"/>
    </source>
</evidence>
<keyword evidence="2" id="KW-0732">Signal</keyword>
<proteinExistence type="predicted"/>
<feature type="transmembrane region" description="Helical" evidence="1">
    <location>
        <begin position="209"/>
        <end position="228"/>
    </location>
</feature>
<name>A0A0G0VMI7_9BACT</name>
<evidence type="ECO:0000256" key="1">
    <source>
        <dbReference type="SAM" id="Phobius"/>
    </source>
</evidence>
<protein>
    <submittedName>
        <fullName evidence="3">Uncharacterized protein</fullName>
    </submittedName>
</protein>
<feature type="signal peptide" evidence="2">
    <location>
        <begin position="1"/>
        <end position="25"/>
    </location>
</feature>
<feature type="transmembrane region" description="Helical" evidence="1">
    <location>
        <begin position="295"/>
        <end position="315"/>
    </location>
</feature>
<evidence type="ECO:0000313" key="3">
    <source>
        <dbReference type="EMBL" id="KKR64012.1"/>
    </source>
</evidence>
<feature type="transmembrane region" description="Helical" evidence="1">
    <location>
        <begin position="327"/>
        <end position="347"/>
    </location>
</feature>
<keyword evidence="1" id="KW-0472">Membrane</keyword>
<accession>A0A0G0VMI7</accession>
<feature type="transmembrane region" description="Helical" evidence="1">
    <location>
        <begin position="359"/>
        <end position="380"/>
    </location>
</feature>
<dbReference type="Proteomes" id="UP000034293">
    <property type="component" value="Unassembled WGS sequence"/>
</dbReference>
<dbReference type="AlphaFoldDB" id="A0A0G0VMI7"/>
<feature type="transmembrane region" description="Helical" evidence="1">
    <location>
        <begin position="177"/>
        <end position="197"/>
    </location>
</feature>
<feature type="non-terminal residue" evidence="3">
    <location>
        <position position="456"/>
    </location>
</feature>
<feature type="chain" id="PRO_5002535031" evidence="2">
    <location>
        <begin position="26"/>
        <end position="456"/>
    </location>
</feature>
<evidence type="ECO:0000256" key="2">
    <source>
        <dbReference type="SAM" id="SignalP"/>
    </source>
</evidence>
<sequence length="456" mass="50045">MFKKLLISFLIGTTFLFSLAPLSQAKAQATWYNQGLIDWYAKVYDSNTSPSSEIFGERYTAAQVQWVVYGLFSTILNLVPGNPDLFICVVGGQIDNCITALPNELQEILNPSASVSNSQSLASVYMQTVNGGSISGVGYVKDLSQKISPITTVKAADGVGLNAGESVLRLWKITRNISFSLLVFATIVIAFMIMFRVKINPQTVITIQSAIPKLVVSLILITFSYAIAGLVIDLMYVVIGLIATIISTGGLSGYSPPDLFEQFLTRNSGFGIMYSYWWHFLANAVLSVANSGKQWWAGILLVIFAILSILAILWWSIKIIIVMIKNFAMLMITIVLGPLQILFGTITNKSGFGGWLKQITSYVAVYPVLVIMIFFSFFFLKQGMNVPMEVAENTPFHPMKAVIGAAPSFNPPFSIGTSGGESQLIWVFISFFVFSQITKVVELVQSLFAGKPFEYG</sequence>
<keyword evidence="1" id="KW-0812">Transmembrane</keyword>
<comment type="caution">
    <text evidence="3">The sequence shown here is derived from an EMBL/GenBank/DDBJ whole genome shotgun (WGS) entry which is preliminary data.</text>
</comment>
<organism evidence="3 4">
    <name type="scientific">Candidatus Woesebacteria bacterium GW2011_GWA1_40_43</name>
    <dbReference type="NCBI Taxonomy" id="1618553"/>
    <lineage>
        <taxon>Bacteria</taxon>
        <taxon>Candidatus Woeseibacteriota</taxon>
    </lineage>
</organism>
<gene>
    <name evidence="3" type="ORF">UU02_C0014G0014</name>
</gene>
<feature type="transmembrane region" description="Helical" evidence="1">
    <location>
        <begin position="234"/>
        <end position="255"/>
    </location>
</feature>
<reference evidence="3 4" key="1">
    <citation type="journal article" date="2015" name="Nature">
        <title>rRNA introns, odd ribosomes, and small enigmatic genomes across a large radiation of phyla.</title>
        <authorList>
            <person name="Brown C.T."/>
            <person name="Hug L.A."/>
            <person name="Thomas B.C."/>
            <person name="Sharon I."/>
            <person name="Castelle C.J."/>
            <person name="Singh A."/>
            <person name="Wilkins M.J."/>
            <person name="Williams K.H."/>
            <person name="Banfield J.F."/>
        </authorList>
    </citation>
    <scope>NUCLEOTIDE SEQUENCE [LARGE SCALE GENOMIC DNA]</scope>
</reference>
<keyword evidence="1" id="KW-1133">Transmembrane helix</keyword>
<dbReference type="EMBL" id="LBZA01000014">
    <property type="protein sequence ID" value="KKR64012.1"/>
    <property type="molecule type" value="Genomic_DNA"/>
</dbReference>